<dbReference type="PROSITE" id="PS50949">
    <property type="entry name" value="HTH_GNTR"/>
    <property type="match status" value="1"/>
</dbReference>
<dbReference type="Proteomes" id="UP001165124">
    <property type="component" value="Unassembled WGS sequence"/>
</dbReference>
<keyword evidence="3" id="KW-0804">Transcription</keyword>
<protein>
    <submittedName>
        <fullName evidence="6">Transcriptional regulator</fullName>
    </submittedName>
</protein>
<sequence>MYQRIAQDLRRRIAAGELPPGSQLPTEPELRQKYSASRNTVRDAIKVLIRDGLVIAQAGRGTFVSNEIDPFVTTLTNEPRTDFGGGEGVAYMSEVRMRKREPSYSQPQVEIQNATALIAERLRVEEGTKVVSRHQRRFIDDKPYSLQTSWYPFRLVERGAVKLLQAIDVQPGVVAYLEETLGIVQVGYQDLIWVRPPDDFESAFFELTRGSGVAMCEIARTAFDAEGQPFRLTITVYPTDRNRFLINVGDVPKDAMTLTDDTD</sequence>
<dbReference type="AlphaFoldDB" id="A0A9W6PVX6"/>
<keyword evidence="1" id="KW-0805">Transcription regulation</keyword>
<feature type="domain" description="HTH gntR-type" evidence="5">
    <location>
        <begin position="1"/>
        <end position="67"/>
    </location>
</feature>
<evidence type="ECO:0000256" key="3">
    <source>
        <dbReference type="ARBA" id="ARBA00023163"/>
    </source>
</evidence>
<dbReference type="GO" id="GO:0003677">
    <property type="term" value="F:DNA binding"/>
    <property type="evidence" value="ECO:0007669"/>
    <property type="project" value="UniProtKB-KW"/>
</dbReference>
<accession>A0A9W6PVX6</accession>
<feature type="region of interest" description="Disordered" evidence="4">
    <location>
        <begin position="14"/>
        <end position="35"/>
    </location>
</feature>
<dbReference type="GO" id="GO:0045892">
    <property type="term" value="P:negative regulation of DNA-templated transcription"/>
    <property type="evidence" value="ECO:0007669"/>
    <property type="project" value="TreeGrafter"/>
</dbReference>
<dbReference type="GO" id="GO:0003700">
    <property type="term" value="F:DNA-binding transcription factor activity"/>
    <property type="evidence" value="ECO:0007669"/>
    <property type="project" value="InterPro"/>
</dbReference>
<comment type="caution">
    <text evidence="6">The sequence shown here is derived from an EMBL/GenBank/DDBJ whole genome shotgun (WGS) entry which is preliminary data.</text>
</comment>
<dbReference type="InterPro" id="IPR050679">
    <property type="entry name" value="Bact_HTH_transcr_reg"/>
</dbReference>
<dbReference type="CDD" id="cd07377">
    <property type="entry name" value="WHTH_GntR"/>
    <property type="match status" value="1"/>
</dbReference>
<dbReference type="SUPFAM" id="SSF46785">
    <property type="entry name" value="Winged helix' DNA-binding domain"/>
    <property type="match status" value="1"/>
</dbReference>
<dbReference type="SUPFAM" id="SSF64288">
    <property type="entry name" value="Chorismate lyase-like"/>
    <property type="match status" value="1"/>
</dbReference>
<dbReference type="Gene3D" id="3.40.1410.10">
    <property type="entry name" value="Chorismate lyase-like"/>
    <property type="match status" value="1"/>
</dbReference>
<dbReference type="PANTHER" id="PTHR44846">
    <property type="entry name" value="MANNOSYL-D-GLYCERATE TRANSPORT/METABOLISM SYSTEM REPRESSOR MNGR-RELATED"/>
    <property type="match status" value="1"/>
</dbReference>
<name>A0A9W6PVX6_9ACTN</name>
<dbReference type="Gene3D" id="1.10.10.10">
    <property type="entry name" value="Winged helix-like DNA-binding domain superfamily/Winged helix DNA-binding domain"/>
    <property type="match status" value="1"/>
</dbReference>
<dbReference type="InterPro" id="IPR036390">
    <property type="entry name" value="WH_DNA-bd_sf"/>
</dbReference>
<keyword evidence="7" id="KW-1185">Reference proteome</keyword>
<evidence type="ECO:0000259" key="5">
    <source>
        <dbReference type="PROSITE" id="PS50949"/>
    </source>
</evidence>
<dbReference type="InterPro" id="IPR036388">
    <property type="entry name" value="WH-like_DNA-bd_sf"/>
</dbReference>
<dbReference type="InterPro" id="IPR000524">
    <property type="entry name" value="Tscrpt_reg_HTH_GntR"/>
</dbReference>
<evidence type="ECO:0000256" key="1">
    <source>
        <dbReference type="ARBA" id="ARBA00023015"/>
    </source>
</evidence>
<dbReference type="Pfam" id="PF07702">
    <property type="entry name" value="UTRA"/>
    <property type="match status" value="1"/>
</dbReference>
<keyword evidence="2" id="KW-0238">DNA-binding</keyword>
<evidence type="ECO:0000256" key="2">
    <source>
        <dbReference type="ARBA" id="ARBA00023125"/>
    </source>
</evidence>
<reference evidence="6" key="1">
    <citation type="submission" date="2023-02" db="EMBL/GenBank/DDBJ databases">
        <title>Actinomadura rubrobrunea NBRC 14622.</title>
        <authorList>
            <person name="Ichikawa N."/>
            <person name="Sato H."/>
            <person name="Tonouchi N."/>
        </authorList>
    </citation>
    <scope>NUCLEOTIDE SEQUENCE</scope>
    <source>
        <strain evidence="6">NBRC 14622</strain>
    </source>
</reference>
<dbReference type="SMART" id="SM00345">
    <property type="entry name" value="HTH_GNTR"/>
    <property type="match status" value="1"/>
</dbReference>
<dbReference type="PRINTS" id="PR00035">
    <property type="entry name" value="HTHGNTR"/>
</dbReference>
<gene>
    <name evidence="6" type="ORF">Arub01_36540</name>
</gene>
<dbReference type="EMBL" id="BSRZ01000008">
    <property type="protein sequence ID" value="GLW65410.1"/>
    <property type="molecule type" value="Genomic_DNA"/>
</dbReference>
<proteinExistence type="predicted"/>
<evidence type="ECO:0000313" key="6">
    <source>
        <dbReference type="EMBL" id="GLW65410.1"/>
    </source>
</evidence>
<dbReference type="Pfam" id="PF00392">
    <property type="entry name" value="GntR"/>
    <property type="match status" value="1"/>
</dbReference>
<dbReference type="PANTHER" id="PTHR44846:SF1">
    <property type="entry name" value="MANNOSYL-D-GLYCERATE TRANSPORT_METABOLISM SYSTEM REPRESSOR MNGR-RELATED"/>
    <property type="match status" value="1"/>
</dbReference>
<dbReference type="InterPro" id="IPR011663">
    <property type="entry name" value="UTRA"/>
</dbReference>
<organism evidence="6 7">
    <name type="scientific">Actinomadura rubrobrunea</name>
    <dbReference type="NCBI Taxonomy" id="115335"/>
    <lineage>
        <taxon>Bacteria</taxon>
        <taxon>Bacillati</taxon>
        <taxon>Actinomycetota</taxon>
        <taxon>Actinomycetes</taxon>
        <taxon>Streptosporangiales</taxon>
        <taxon>Thermomonosporaceae</taxon>
        <taxon>Actinomadura</taxon>
    </lineage>
</organism>
<dbReference type="RefSeq" id="WP_067910291.1">
    <property type="nucleotide sequence ID" value="NZ_BSRZ01000008.1"/>
</dbReference>
<evidence type="ECO:0000313" key="7">
    <source>
        <dbReference type="Proteomes" id="UP001165124"/>
    </source>
</evidence>
<dbReference type="InterPro" id="IPR028978">
    <property type="entry name" value="Chorismate_lyase_/UTRA_dom_sf"/>
</dbReference>
<evidence type="ECO:0000256" key="4">
    <source>
        <dbReference type="SAM" id="MobiDB-lite"/>
    </source>
</evidence>
<dbReference type="SMART" id="SM00866">
    <property type="entry name" value="UTRA"/>
    <property type="match status" value="1"/>
</dbReference>